<reference evidence="15 16" key="1">
    <citation type="journal article" date="2017" name="Gigascience">
        <title>Genome sequence of the small brown planthopper, Laodelphax striatellus.</title>
        <authorList>
            <person name="Zhu J."/>
            <person name="Jiang F."/>
            <person name="Wang X."/>
            <person name="Yang P."/>
            <person name="Bao Y."/>
            <person name="Zhao W."/>
            <person name="Wang W."/>
            <person name="Lu H."/>
            <person name="Wang Q."/>
            <person name="Cui N."/>
            <person name="Li J."/>
            <person name="Chen X."/>
            <person name="Luo L."/>
            <person name="Yu J."/>
            <person name="Kang L."/>
            <person name="Cui F."/>
        </authorList>
    </citation>
    <scope>NUCLEOTIDE SEQUENCE [LARGE SCALE GENOMIC DNA]</scope>
    <source>
        <strain evidence="15">Lst14</strain>
    </source>
</reference>
<dbReference type="GO" id="GO:0005789">
    <property type="term" value="C:endoplasmic reticulum membrane"/>
    <property type="evidence" value="ECO:0007669"/>
    <property type="project" value="TreeGrafter"/>
</dbReference>
<keyword evidence="16" id="KW-1185">Reference proteome</keyword>
<dbReference type="InParanoid" id="A0A482WLT1"/>
<dbReference type="SUPFAM" id="SSF51695">
    <property type="entry name" value="PLC-like phosphodiesterases"/>
    <property type="match status" value="1"/>
</dbReference>
<dbReference type="SMR" id="A0A482WLT1"/>
<gene>
    <name evidence="15" type="ORF">LSTR_LSTR011747</name>
</gene>
<comment type="catalytic activity">
    <reaction evidence="9">
        <text>N-(5Z,8Z,11Z,14Z-eicosatetraenoyl)-1-(9Z-octadecenoyl)-sn-glycero-3-phosphoethanolamine + H2O = N-(5Z,8Z,11Z,14Z-eicosatetraenoyl)-ethanolamine + 1-(9Z-octadecenoyl)-sn-glycero-3-phosphate + H(+)</text>
        <dbReference type="Rhea" id="RHEA:45544"/>
        <dbReference type="ChEBI" id="CHEBI:2700"/>
        <dbReference type="ChEBI" id="CHEBI:15377"/>
        <dbReference type="ChEBI" id="CHEBI:15378"/>
        <dbReference type="ChEBI" id="CHEBI:74544"/>
        <dbReference type="ChEBI" id="CHEBI:85223"/>
    </reaction>
    <physiologicalReaction direction="left-to-right" evidence="9">
        <dbReference type="Rhea" id="RHEA:45545"/>
    </physiologicalReaction>
</comment>
<proteinExistence type="inferred from homology"/>
<evidence type="ECO:0000256" key="5">
    <source>
        <dbReference type="ARBA" id="ARBA00022989"/>
    </source>
</evidence>
<comment type="catalytic activity">
    <reaction evidence="11">
        <text>1-O-(1Z-octadecenyl)-sn-glycero-3-phospho-N-hexadecanoyl-ethanolamine + H2O = 1-O-(1Z-octadecenyl)-sn-glycero-3-phosphate + N-hexadecanoylethanolamine + H(+)</text>
        <dbReference type="Rhea" id="RHEA:53184"/>
        <dbReference type="ChEBI" id="CHEBI:15377"/>
        <dbReference type="ChEBI" id="CHEBI:15378"/>
        <dbReference type="ChEBI" id="CHEBI:71464"/>
        <dbReference type="ChEBI" id="CHEBI:137009"/>
        <dbReference type="ChEBI" id="CHEBI:137017"/>
    </reaction>
    <physiologicalReaction direction="left-to-right" evidence="11">
        <dbReference type="Rhea" id="RHEA:53185"/>
    </physiologicalReaction>
</comment>
<dbReference type="GO" id="GO:0004622">
    <property type="term" value="F:phosphatidylcholine lysophospholipase activity"/>
    <property type="evidence" value="ECO:0007669"/>
    <property type="project" value="TreeGrafter"/>
</dbReference>
<dbReference type="CDD" id="cd08612">
    <property type="entry name" value="GDPD_GDE4"/>
    <property type="match status" value="1"/>
</dbReference>
<dbReference type="GO" id="GO:0008146">
    <property type="term" value="F:sulfotransferase activity"/>
    <property type="evidence" value="ECO:0007669"/>
    <property type="project" value="InterPro"/>
</dbReference>
<evidence type="ECO:0000256" key="7">
    <source>
        <dbReference type="ARBA" id="ARBA00023136"/>
    </source>
</evidence>
<dbReference type="GO" id="GO:0008081">
    <property type="term" value="F:phosphoric diester hydrolase activity"/>
    <property type="evidence" value="ECO:0007669"/>
    <property type="project" value="InterPro"/>
</dbReference>
<dbReference type="AlphaFoldDB" id="A0A482WLT1"/>
<dbReference type="GO" id="GO:0046475">
    <property type="term" value="P:glycerophospholipid catabolic process"/>
    <property type="evidence" value="ECO:0007669"/>
    <property type="project" value="TreeGrafter"/>
</dbReference>
<dbReference type="STRING" id="195883.A0A482WLT1"/>
<keyword evidence="5 13" id="KW-1133">Transmembrane helix</keyword>
<organism evidence="15 16">
    <name type="scientific">Laodelphax striatellus</name>
    <name type="common">Small brown planthopper</name>
    <name type="synonym">Delphax striatella</name>
    <dbReference type="NCBI Taxonomy" id="195883"/>
    <lineage>
        <taxon>Eukaryota</taxon>
        <taxon>Metazoa</taxon>
        <taxon>Ecdysozoa</taxon>
        <taxon>Arthropoda</taxon>
        <taxon>Hexapoda</taxon>
        <taxon>Insecta</taxon>
        <taxon>Pterygota</taxon>
        <taxon>Neoptera</taxon>
        <taxon>Paraneoptera</taxon>
        <taxon>Hemiptera</taxon>
        <taxon>Auchenorrhyncha</taxon>
        <taxon>Fulgoroidea</taxon>
        <taxon>Delphacidae</taxon>
        <taxon>Criomorphinae</taxon>
        <taxon>Laodelphax</taxon>
    </lineage>
</organism>
<protein>
    <recommendedName>
        <fullName evidence="14">GP-PDE domain-containing protein</fullName>
    </recommendedName>
</protein>
<dbReference type="OrthoDB" id="1058301at2759"/>
<keyword evidence="6" id="KW-0443">Lipid metabolism</keyword>
<dbReference type="InterPro" id="IPR027417">
    <property type="entry name" value="P-loop_NTPase"/>
</dbReference>
<dbReference type="Pfam" id="PF03009">
    <property type="entry name" value="GDPD"/>
    <property type="match status" value="1"/>
</dbReference>
<evidence type="ECO:0000256" key="9">
    <source>
        <dbReference type="ARBA" id="ARBA00047392"/>
    </source>
</evidence>
<evidence type="ECO:0000313" key="15">
    <source>
        <dbReference type="EMBL" id="RZF34505.1"/>
    </source>
</evidence>
<comment type="subcellular location">
    <subcellularLocation>
        <location evidence="1">Membrane</location>
    </subcellularLocation>
</comment>
<dbReference type="SUPFAM" id="SSF52540">
    <property type="entry name" value="P-loop containing nucleoside triphosphate hydrolases"/>
    <property type="match status" value="1"/>
</dbReference>
<evidence type="ECO:0000259" key="14">
    <source>
        <dbReference type="PROSITE" id="PS51704"/>
    </source>
</evidence>
<evidence type="ECO:0000256" key="10">
    <source>
        <dbReference type="ARBA" id="ARBA00047538"/>
    </source>
</evidence>
<name>A0A482WLT1_LAOST</name>
<evidence type="ECO:0000256" key="13">
    <source>
        <dbReference type="SAM" id="Phobius"/>
    </source>
</evidence>
<sequence>MLDYMKMFFAFFGGYIITSMILLKKPYLLHKKKRQSFICRHISHRGGAGESYENTLAAFHRAVALGTDMLELDCHLTRDRQVVVAHDHNLLRLTGQPMYISHVDYKDLPPLSSSLTLDFDPGVSFKGDGGKNEDRKIPLLADVFKAFPDIPINIDIKVNDDSLIAEVSKLIKEYRREHLTVWGNFSDVITQKCYKQNPNVNLLFSMRRVCELILLFYCGLLPFCPIKESQFEVFMPSIYLGKLAACPDSNSIIPWPSLLLRLMDILLMRKSLFQHLSDRGIQVLTVFLFERSEKLLQFIYYYKYSNINIMIICCVFLFRTMFPHKIERVDEQLNTKLMNYFKGERRGFCKVGPEKWLLPMRYMDQAEGYYNMQVRKDDVWIMTFPRSGTTWCQELLWLINNDLDYERASQTPLDRRFPFLEFGILHSPELHKEILDLNGSTKEIEDQLAFMRQPGYEWAADMGSPRHFKTHLPFDLLPPTMLDTSKVIYVARNPKDVATSYYYHNRLLKVHEYTGDFETYWDLFEQNLLAFCPYWPHINQAWSKRNHPNLLFLFYEDMVQVKFIK</sequence>
<comment type="catalytic activity">
    <reaction evidence="10">
        <text>N-hexadecanoyl-1-(9Z-octadecenoyl)-sn-glycero-3-phosphoethanolamine + H2O = N-hexadecanoylethanolamine + 1-(9Z-octadecenoyl)-sn-glycero-3-phosphate + H(+)</text>
        <dbReference type="Rhea" id="RHEA:53168"/>
        <dbReference type="ChEBI" id="CHEBI:15377"/>
        <dbReference type="ChEBI" id="CHEBI:15378"/>
        <dbReference type="ChEBI" id="CHEBI:71464"/>
        <dbReference type="ChEBI" id="CHEBI:74544"/>
        <dbReference type="ChEBI" id="CHEBI:85217"/>
    </reaction>
    <physiologicalReaction direction="left-to-right" evidence="10">
        <dbReference type="Rhea" id="RHEA:53169"/>
    </physiologicalReaction>
</comment>
<keyword evidence="3 13" id="KW-0812">Transmembrane</keyword>
<evidence type="ECO:0000256" key="4">
    <source>
        <dbReference type="ARBA" id="ARBA00022801"/>
    </source>
</evidence>
<comment type="similarity">
    <text evidence="2">Belongs to the glycerophosphoryl diester phosphodiesterase family.</text>
</comment>
<evidence type="ECO:0000256" key="2">
    <source>
        <dbReference type="ARBA" id="ARBA00007277"/>
    </source>
</evidence>
<dbReference type="InterPro" id="IPR000863">
    <property type="entry name" value="Sulfotransferase_dom"/>
</dbReference>
<feature type="transmembrane region" description="Helical" evidence="13">
    <location>
        <begin position="6"/>
        <end position="23"/>
    </location>
</feature>
<feature type="domain" description="GP-PDE" evidence="14">
    <location>
        <begin position="39"/>
        <end position="322"/>
    </location>
</feature>
<evidence type="ECO:0000256" key="6">
    <source>
        <dbReference type="ARBA" id="ARBA00023098"/>
    </source>
</evidence>
<comment type="caution">
    <text evidence="15">The sequence shown here is derived from an EMBL/GenBank/DDBJ whole genome shotgun (WGS) entry which is preliminary data.</text>
</comment>
<comment type="catalytic activity">
    <reaction evidence="8">
        <text>1-O-hexadecyl-sn-glycero-3-phosphocholine + H2O = 1-O-hexadecyl-sn-glycero-3-phosphate + choline + H(+)</text>
        <dbReference type="Rhea" id="RHEA:41143"/>
        <dbReference type="ChEBI" id="CHEBI:15354"/>
        <dbReference type="ChEBI" id="CHEBI:15377"/>
        <dbReference type="ChEBI" id="CHEBI:15378"/>
        <dbReference type="ChEBI" id="CHEBI:64496"/>
        <dbReference type="ChEBI" id="CHEBI:77580"/>
    </reaction>
    <physiologicalReaction direction="left-to-right" evidence="8">
        <dbReference type="Rhea" id="RHEA:41144"/>
    </physiologicalReaction>
</comment>
<dbReference type="EMBL" id="QKKF02031305">
    <property type="protein sequence ID" value="RZF34505.1"/>
    <property type="molecule type" value="Genomic_DNA"/>
</dbReference>
<evidence type="ECO:0000256" key="8">
    <source>
        <dbReference type="ARBA" id="ARBA00036083"/>
    </source>
</evidence>
<dbReference type="PANTHER" id="PTHR42758">
    <property type="entry name" value="PHOSPHATIDYLGLYCEROL PHOSPHOLIPASE C"/>
    <property type="match status" value="1"/>
</dbReference>
<keyword evidence="4" id="KW-0378">Hydrolase</keyword>
<dbReference type="InterPro" id="IPR052271">
    <property type="entry name" value="GDPD-Related"/>
</dbReference>
<comment type="catalytic activity">
    <reaction evidence="12">
        <text>N,1-di-(9Z-octadecenoyl)-sn-glycero-3-phosphoethanolamine + H2O = N-(9Z-octadecenoyl) ethanolamine + 1-(9Z-octadecenoyl)-sn-glycero-3-phosphate + H(+)</text>
        <dbReference type="Rhea" id="RHEA:56460"/>
        <dbReference type="ChEBI" id="CHEBI:15377"/>
        <dbReference type="ChEBI" id="CHEBI:15378"/>
        <dbReference type="ChEBI" id="CHEBI:71466"/>
        <dbReference type="ChEBI" id="CHEBI:74544"/>
        <dbReference type="ChEBI" id="CHEBI:85222"/>
    </reaction>
    <physiologicalReaction direction="left-to-right" evidence="12">
        <dbReference type="Rhea" id="RHEA:56461"/>
    </physiologicalReaction>
</comment>
<dbReference type="Gene3D" id="3.20.20.190">
    <property type="entry name" value="Phosphatidylinositol (PI) phosphodiesterase"/>
    <property type="match status" value="1"/>
</dbReference>
<dbReference type="Gene3D" id="3.40.50.300">
    <property type="entry name" value="P-loop containing nucleotide triphosphate hydrolases"/>
    <property type="match status" value="1"/>
</dbReference>
<evidence type="ECO:0000256" key="11">
    <source>
        <dbReference type="ARBA" id="ARBA00048580"/>
    </source>
</evidence>
<dbReference type="InterPro" id="IPR030395">
    <property type="entry name" value="GP_PDE_dom"/>
</dbReference>
<dbReference type="InterPro" id="IPR017946">
    <property type="entry name" value="PLC-like_Pdiesterase_TIM-brl"/>
</dbReference>
<dbReference type="Proteomes" id="UP000291343">
    <property type="component" value="Unassembled WGS sequence"/>
</dbReference>
<evidence type="ECO:0000256" key="3">
    <source>
        <dbReference type="ARBA" id="ARBA00022692"/>
    </source>
</evidence>
<accession>A0A482WLT1</accession>
<dbReference type="PANTHER" id="PTHR42758:SF2">
    <property type="entry name" value="PHOSPHATIDYLGLYCEROL PHOSPHOLIPASE C"/>
    <property type="match status" value="1"/>
</dbReference>
<evidence type="ECO:0000256" key="12">
    <source>
        <dbReference type="ARBA" id="ARBA00048947"/>
    </source>
</evidence>
<evidence type="ECO:0000256" key="1">
    <source>
        <dbReference type="ARBA" id="ARBA00004370"/>
    </source>
</evidence>
<dbReference type="Pfam" id="PF00685">
    <property type="entry name" value="Sulfotransfer_1"/>
    <property type="match status" value="1"/>
</dbReference>
<dbReference type="PROSITE" id="PS51704">
    <property type="entry name" value="GP_PDE"/>
    <property type="match status" value="1"/>
</dbReference>
<keyword evidence="7 13" id="KW-0472">Membrane</keyword>
<evidence type="ECO:0000313" key="16">
    <source>
        <dbReference type="Proteomes" id="UP000291343"/>
    </source>
</evidence>